<dbReference type="AlphaFoldDB" id="A0AAD5G999"/>
<dbReference type="Proteomes" id="UP001206925">
    <property type="component" value="Unassembled WGS sequence"/>
</dbReference>
<protein>
    <submittedName>
        <fullName evidence="1">Uncharacterized protein</fullName>
    </submittedName>
</protein>
<sequence length="73" mass="7654">MVIDPPNFLGIEAQGCCFGANIKRQFHLASSFTHSYGGAIVSHAGSPIAFSSFSEVITLNLASSLRVDGVPVD</sequence>
<dbReference type="EMBL" id="JAMZMK010010356">
    <property type="protein sequence ID" value="KAI7731923.1"/>
    <property type="molecule type" value="Genomic_DNA"/>
</dbReference>
<proteinExistence type="predicted"/>
<organism evidence="1 2">
    <name type="scientific">Ambrosia artemisiifolia</name>
    <name type="common">Common ragweed</name>
    <dbReference type="NCBI Taxonomy" id="4212"/>
    <lineage>
        <taxon>Eukaryota</taxon>
        <taxon>Viridiplantae</taxon>
        <taxon>Streptophyta</taxon>
        <taxon>Embryophyta</taxon>
        <taxon>Tracheophyta</taxon>
        <taxon>Spermatophyta</taxon>
        <taxon>Magnoliopsida</taxon>
        <taxon>eudicotyledons</taxon>
        <taxon>Gunneridae</taxon>
        <taxon>Pentapetalae</taxon>
        <taxon>asterids</taxon>
        <taxon>campanulids</taxon>
        <taxon>Asterales</taxon>
        <taxon>Asteraceae</taxon>
        <taxon>Asteroideae</taxon>
        <taxon>Heliantheae alliance</taxon>
        <taxon>Heliantheae</taxon>
        <taxon>Ambrosia</taxon>
    </lineage>
</organism>
<name>A0AAD5G999_AMBAR</name>
<gene>
    <name evidence="1" type="ORF">M8C21_019791</name>
</gene>
<keyword evidence="2" id="KW-1185">Reference proteome</keyword>
<evidence type="ECO:0000313" key="2">
    <source>
        <dbReference type="Proteomes" id="UP001206925"/>
    </source>
</evidence>
<evidence type="ECO:0000313" key="1">
    <source>
        <dbReference type="EMBL" id="KAI7731923.1"/>
    </source>
</evidence>
<accession>A0AAD5G999</accession>
<comment type="caution">
    <text evidence="1">The sequence shown here is derived from an EMBL/GenBank/DDBJ whole genome shotgun (WGS) entry which is preliminary data.</text>
</comment>
<reference evidence="1" key="1">
    <citation type="submission" date="2022-06" db="EMBL/GenBank/DDBJ databases">
        <title>Uncovering the hologenomic basis of an extraordinary plant invasion.</title>
        <authorList>
            <person name="Bieker V.C."/>
            <person name="Martin M.D."/>
            <person name="Gilbert T."/>
            <person name="Hodgins K."/>
            <person name="Battlay P."/>
            <person name="Petersen B."/>
            <person name="Wilson J."/>
        </authorList>
    </citation>
    <scope>NUCLEOTIDE SEQUENCE</scope>
    <source>
        <strain evidence="1">AA19_3_7</strain>
        <tissue evidence="1">Leaf</tissue>
    </source>
</reference>